<feature type="compositionally biased region" description="Basic and acidic residues" evidence="8">
    <location>
        <begin position="1038"/>
        <end position="1050"/>
    </location>
</feature>
<dbReference type="GeneTree" id="ENSGT00940000157375"/>
<evidence type="ECO:0000259" key="9">
    <source>
        <dbReference type="PROSITE" id="PS50003"/>
    </source>
</evidence>
<keyword evidence="5" id="KW-0862">Zinc</keyword>
<accession>A0A8C5FLT9</accession>
<dbReference type="Gene3D" id="1.20.900.10">
    <property type="entry name" value="Dbl homology (DH) domain"/>
    <property type="match status" value="1"/>
</dbReference>
<evidence type="ECO:0000313" key="11">
    <source>
        <dbReference type="Ensembl" id="ENSGMOP00000046052.1"/>
    </source>
</evidence>
<feature type="region of interest" description="Disordered" evidence="8">
    <location>
        <begin position="876"/>
        <end position="908"/>
    </location>
</feature>
<feature type="compositionally biased region" description="Basic and acidic residues" evidence="8">
    <location>
        <begin position="594"/>
        <end position="654"/>
    </location>
</feature>
<dbReference type="OrthoDB" id="28045at2759"/>
<evidence type="ECO:0000313" key="12">
    <source>
        <dbReference type="Proteomes" id="UP000694546"/>
    </source>
</evidence>
<dbReference type="PROSITE" id="PS50003">
    <property type="entry name" value="PH_DOMAIN"/>
    <property type="match status" value="1"/>
</dbReference>
<evidence type="ECO:0000256" key="5">
    <source>
        <dbReference type="ARBA" id="ARBA00022771"/>
    </source>
</evidence>
<dbReference type="SUPFAM" id="SSF50729">
    <property type="entry name" value="PH domain-like"/>
    <property type="match status" value="1"/>
</dbReference>
<keyword evidence="3" id="KW-0597">Phosphoprotein</keyword>
<keyword evidence="2" id="KW-0963">Cytoplasm</keyword>
<feature type="compositionally biased region" description="Basic residues" evidence="8">
    <location>
        <begin position="948"/>
        <end position="961"/>
    </location>
</feature>
<organism evidence="11 12">
    <name type="scientific">Gadus morhua</name>
    <name type="common">Atlantic cod</name>
    <dbReference type="NCBI Taxonomy" id="8049"/>
    <lineage>
        <taxon>Eukaryota</taxon>
        <taxon>Metazoa</taxon>
        <taxon>Chordata</taxon>
        <taxon>Craniata</taxon>
        <taxon>Vertebrata</taxon>
        <taxon>Euteleostomi</taxon>
        <taxon>Actinopterygii</taxon>
        <taxon>Neopterygii</taxon>
        <taxon>Teleostei</taxon>
        <taxon>Neoteleostei</taxon>
        <taxon>Acanthomorphata</taxon>
        <taxon>Zeiogadaria</taxon>
        <taxon>Gadariae</taxon>
        <taxon>Gadiformes</taxon>
        <taxon>Gadoidei</taxon>
        <taxon>Gadidae</taxon>
        <taxon>Gadus</taxon>
    </lineage>
</organism>
<feature type="region of interest" description="Disordered" evidence="8">
    <location>
        <begin position="944"/>
        <end position="1050"/>
    </location>
</feature>
<evidence type="ECO:0000256" key="6">
    <source>
        <dbReference type="ARBA" id="ARBA00023054"/>
    </source>
</evidence>
<feature type="compositionally biased region" description="Polar residues" evidence="8">
    <location>
        <begin position="989"/>
        <end position="1001"/>
    </location>
</feature>
<feature type="compositionally biased region" description="Gly residues" evidence="8">
    <location>
        <begin position="886"/>
        <end position="896"/>
    </location>
</feature>
<keyword evidence="4" id="KW-0344">Guanine-nucleotide releasing factor</keyword>
<dbReference type="InterPro" id="IPR011993">
    <property type="entry name" value="PH-like_dom_sf"/>
</dbReference>
<feature type="compositionally biased region" description="Basic residues" evidence="8">
    <location>
        <begin position="876"/>
        <end position="885"/>
    </location>
</feature>
<evidence type="ECO:0000259" key="10">
    <source>
        <dbReference type="PROSITE" id="PS50010"/>
    </source>
</evidence>
<keyword evidence="5" id="KW-0479">Metal-binding</keyword>
<dbReference type="Gene3D" id="2.30.29.30">
    <property type="entry name" value="Pleckstrin-homology domain (PH domain)/Phosphotyrosine-binding domain (PTB)"/>
    <property type="match status" value="1"/>
</dbReference>
<dbReference type="SUPFAM" id="SSF48065">
    <property type="entry name" value="DBL homology domain (DH-domain)"/>
    <property type="match status" value="1"/>
</dbReference>
<dbReference type="Ensembl" id="ENSGMOT00000058561.1">
    <property type="protein sequence ID" value="ENSGMOP00000046052.1"/>
    <property type="gene ID" value="ENSGMOG00000012527.2"/>
</dbReference>
<dbReference type="PROSITE" id="PS50010">
    <property type="entry name" value="DH_2"/>
    <property type="match status" value="1"/>
</dbReference>
<dbReference type="Proteomes" id="UP000694546">
    <property type="component" value="Chromosome 8"/>
</dbReference>
<reference evidence="11" key="2">
    <citation type="submission" date="2025-09" db="UniProtKB">
        <authorList>
            <consortium name="Ensembl"/>
        </authorList>
    </citation>
    <scope>IDENTIFICATION</scope>
</reference>
<proteinExistence type="predicted"/>
<dbReference type="PANTHER" id="PTHR13944:SF23">
    <property type="entry name" value="RHO GUANINE NUCLEOTIDE EXCHANGE FACTOR 18"/>
    <property type="match status" value="1"/>
</dbReference>
<dbReference type="Pfam" id="PF17838">
    <property type="entry name" value="PH_16"/>
    <property type="match status" value="1"/>
</dbReference>
<feature type="region of interest" description="Disordered" evidence="8">
    <location>
        <begin position="560"/>
        <end position="665"/>
    </location>
</feature>
<reference evidence="11" key="1">
    <citation type="submission" date="2025-08" db="UniProtKB">
        <authorList>
            <consortium name="Ensembl"/>
        </authorList>
    </citation>
    <scope>IDENTIFICATION</scope>
</reference>
<dbReference type="CDD" id="cd00160">
    <property type="entry name" value="RhoGEF"/>
    <property type="match status" value="1"/>
</dbReference>
<gene>
    <name evidence="11" type="primary">arhgef18a</name>
</gene>
<dbReference type="GO" id="GO:0005886">
    <property type="term" value="C:plasma membrane"/>
    <property type="evidence" value="ECO:0007669"/>
    <property type="project" value="TreeGrafter"/>
</dbReference>
<keyword evidence="5" id="KW-0863">Zinc-finger</keyword>
<dbReference type="InterPro" id="IPR041020">
    <property type="entry name" value="PH_16"/>
</dbReference>
<dbReference type="InterPro" id="IPR001849">
    <property type="entry name" value="PH_domain"/>
</dbReference>
<feature type="coiled-coil region" evidence="7">
    <location>
        <begin position="742"/>
        <end position="836"/>
    </location>
</feature>
<feature type="domain" description="DH" evidence="10">
    <location>
        <begin position="99"/>
        <end position="295"/>
    </location>
</feature>
<keyword evidence="12" id="KW-1185">Reference proteome</keyword>
<dbReference type="GO" id="GO:0005085">
    <property type="term" value="F:guanyl-nucleotide exchange factor activity"/>
    <property type="evidence" value="ECO:0007669"/>
    <property type="project" value="UniProtKB-KW"/>
</dbReference>
<evidence type="ECO:0000256" key="2">
    <source>
        <dbReference type="ARBA" id="ARBA00022490"/>
    </source>
</evidence>
<feature type="domain" description="PH" evidence="9">
    <location>
        <begin position="337"/>
        <end position="440"/>
    </location>
</feature>
<evidence type="ECO:0000256" key="8">
    <source>
        <dbReference type="SAM" id="MobiDB-lite"/>
    </source>
</evidence>
<evidence type="ECO:0000256" key="4">
    <source>
        <dbReference type="ARBA" id="ARBA00022658"/>
    </source>
</evidence>
<dbReference type="GO" id="GO:0005737">
    <property type="term" value="C:cytoplasm"/>
    <property type="evidence" value="ECO:0007669"/>
    <property type="project" value="UniProtKB-SubCell"/>
</dbReference>
<name>A0A8C5FLT9_GADMO</name>
<dbReference type="PANTHER" id="PTHR13944">
    <property type="entry name" value="AGAP007712-PA"/>
    <property type="match status" value="1"/>
</dbReference>
<evidence type="ECO:0000256" key="3">
    <source>
        <dbReference type="ARBA" id="ARBA00022553"/>
    </source>
</evidence>
<dbReference type="InterPro" id="IPR051632">
    <property type="entry name" value="Rho_GEF"/>
</dbReference>
<protein>
    <submittedName>
        <fullName evidence="11">Rho/rac guanine nucleotide exchange factor (GEF) 18a</fullName>
    </submittedName>
</protein>
<comment type="subcellular location">
    <subcellularLocation>
        <location evidence="1">Cytoplasm</location>
    </subcellularLocation>
</comment>
<feature type="compositionally biased region" description="Pro residues" evidence="8">
    <location>
        <begin position="1025"/>
        <end position="1036"/>
    </location>
</feature>
<dbReference type="AlphaFoldDB" id="A0A8C5FLT9"/>
<dbReference type="SMART" id="SM00325">
    <property type="entry name" value="RhoGEF"/>
    <property type="match status" value="1"/>
</dbReference>
<evidence type="ECO:0000256" key="1">
    <source>
        <dbReference type="ARBA" id="ARBA00004496"/>
    </source>
</evidence>
<feature type="region of interest" description="Disordered" evidence="8">
    <location>
        <begin position="1"/>
        <end position="24"/>
    </location>
</feature>
<dbReference type="GO" id="GO:0035023">
    <property type="term" value="P:regulation of Rho protein signal transduction"/>
    <property type="evidence" value="ECO:0007669"/>
    <property type="project" value="TreeGrafter"/>
</dbReference>
<dbReference type="SMART" id="SM00233">
    <property type="entry name" value="PH"/>
    <property type="match status" value="1"/>
</dbReference>
<dbReference type="InterPro" id="IPR035899">
    <property type="entry name" value="DBL_dom_sf"/>
</dbReference>
<dbReference type="GO" id="GO:0008270">
    <property type="term" value="F:zinc ion binding"/>
    <property type="evidence" value="ECO:0007669"/>
    <property type="project" value="UniProtKB-KW"/>
</dbReference>
<keyword evidence="6 7" id="KW-0175">Coiled coil</keyword>
<evidence type="ECO:0000256" key="7">
    <source>
        <dbReference type="SAM" id="Coils"/>
    </source>
</evidence>
<sequence>MTVTPESPSVPPATPSKPLTSLRSRQGLMDELDSLRSRFLHEDTLSLASSSTELSNIEESKYASLQGELEADAQDLEGDSWSLEVDQDYLKPMSKESIKRQDVIYELIQTESHHVRTLKILLCVYRKELIESALVDEARLKRLFYWLDGLLELHTALLQGLKQRRLESMVEGSPRNYQIRQLADILTAQFSGELGERMKDFYGAFCYYHRDAVTFYKDLLQSNKKFQAHMRKVGQLSIVRRLGIPECFLLVTQRITKYPVLVERIIQNTEETEEQSALAHALTQIRDCISHVDGQVSDFENAARLRDIAQRLEPKSQCLLKDGRPFSREDLTEASRTLQNEATFTIKESSGKLKEVQALLLTDVLILLQEKDQKLAFKTMQDNKSPVISLQSLIVREVAHEEKAMFLICASSENYVMYEIHTRSKAERNTWMALIRQAVESCPILEVKSQEEEEARSSKLKEFQETLAWRDMLIEKNLQEKLQIFAFFTENLTGVETPQKRLLLRGDASDLQQGETLIMGAIKDVEGLQDLLLARIRDPNQAADDSQGPPLLLRRAQTFGGFETRPPGQPAEDAEGASGQDDPLENGRLSTSSDPEHPDPERSDPVHKDPVHKDLERLDPEQRHTERHEPEHHDGENHDHDLDPEHRAESRELSADDETPILYPDSPRLSAADLELLNRVLHLSNRLYSLQAIIAQQDSRADLQQLRCLTAPASSGAAAGGAGGSRRDSSGLLLEQERQRTLEKQREEQAAFQRQQAAHRQETQRWEKERERQRVHALQQEAELAARAEEHVRHDGRLAAERAELEAQRAAYQGDLVRLRESAQKVERERLLLETQQLKQQKQSDQFLRTTQSFSVAQRRVSPDPHIHPTNHVHNHVHHPHHHRGGGGGGGGGGGEVPPLVPPRRHSMSPKPVVVVPLQLVSTTNQPHKEGGVQQQIPTKLAVLSKAKSTKSSKGHHRGSHQRAASIDMSQVVPIKVTGKEGGSLRAVSKTSPSPQVINSDRFTRPTPPINVKPSPSFSTHIRSPDPPPPPPPPFPKDLLKKEKKREVFL</sequence>
<dbReference type="Pfam" id="PF00621">
    <property type="entry name" value="RhoGEF"/>
    <property type="match status" value="1"/>
</dbReference>
<dbReference type="InterPro" id="IPR000219">
    <property type="entry name" value="DH_dom"/>
</dbReference>